<protein>
    <submittedName>
        <fullName evidence="1">Uncharacterized protein</fullName>
    </submittedName>
</protein>
<name>A0A8X6UMH0_NEPPI</name>
<accession>A0A8X6UMH0</accession>
<comment type="caution">
    <text evidence="1">The sequence shown here is derived from an EMBL/GenBank/DDBJ whole genome shotgun (WGS) entry which is preliminary data.</text>
</comment>
<proteinExistence type="predicted"/>
<evidence type="ECO:0000313" key="2">
    <source>
        <dbReference type="Proteomes" id="UP000887013"/>
    </source>
</evidence>
<dbReference type="Proteomes" id="UP000887013">
    <property type="component" value="Unassembled WGS sequence"/>
</dbReference>
<evidence type="ECO:0000313" key="1">
    <source>
        <dbReference type="EMBL" id="GFU37580.1"/>
    </source>
</evidence>
<keyword evidence="2" id="KW-1185">Reference proteome</keyword>
<organism evidence="1 2">
    <name type="scientific">Nephila pilipes</name>
    <name type="common">Giant wood spider</name>
    <name type="synonym">Nephila maculata</name>
    <dbReference type="NCBI Taxonomy" id="299642"/>
    <lineage>
        <taxon>Eukaryota</taxon>
        <taxon>Metazoa</taxon>
        <taxon>Ecdysozoa</taxon>
        <taxon>Arthropoda</taxon>
        <taxon>Chelicerata</taxon>
        <taxon>Arachnida</taxon>
        <taxon>Araneae</taxon>
        <taxon>Araneomorphae</taxon>
        <taxon>Entelegynae</taxon>
        <taxon>Araneoidea</taxon>
        <taxon>Nephilidae</taxon>
        <taxon>Nephila</taxon>
    </lineage>
</organism>
<dbReference type="AlphaFoldDB" id="A0A8X6UMH0"/>
<dbReference type="EMBL" id="BMAW01034953">
    <property type="protein sequence ID" value="GFU37580.1"/>
    <property type="molecule type" value="Genomic_DNA"/>
</dbReference>
<reference evidence="1" key="1">
    <citation type="submission" date="2020-08" db="EMBL/GenBank/DDBJ databases">
        <title>Multicomponent nature underlies the extraordinary mechanical properties of spider dragline silk.</title>
        <authorList>
            <person name="Kono N."/>
            <person name="Nakamura H."/>
            <person name="Mori M."/>
            <person name="Yoshida Y."/>
            <person name="Ohtoshi R."/>
            <person name="Malay A.D."/>
            <person name="Moran D.A.P."/>
            <person name="Tomita M."/>
            <person name="Numata K."/>
            <person name="Arakawa K."/>
        </authorList>
    </citation>
    <scope>NUCLEOTIDE SEQUENCE</scope>
</reference>
<gene>
    <name evidence="1" type="ORF">NPIL_532501</name>
</gene>
<sequence>MFYNEQVSGIICGFTMHWSHRDVAHVSFLLTGGLTCCYRTLSIVVSFQVDEKGSKSSCQSTPATNKGFMVANYTGGKVNNFQLFPLFRLYSLVSSQTVHLILLPQALKFSRKDRTSVRHQ</sequence>